<reference evidence="1 2" key="1">
    <citation type="submission" date="2020-07" db="EMBL/GenBank/DDBJ databases">
        <authorList>
            <person name="Pothier F. J."/>
        </authorList>
    </citation>
    <scope>NUCLEOTIDE SEQUENCE [LARGE SCALE GENOMIC DNA]</scope>
    <source>
        <strain evidence="1 2">CFBP 498</strain>
        <plasmid evidence="1 2">CFBP498_p224</plasmid>
    </source>
</reference>
<organism evidence="1 2">
    <name type="scientific">Xanthomonas hortorum pv. vitians</name>
    <dbReference type="NCBI Taxonomy" id="83224"/>
    <lineage>
        <taxon>Bacteria</taxon>
        <taxon>Pseudomonadati</taxon>
        <taxon>Pseudomonadota</taxon>
        <taxon>Gammaproteobacteria</taxon>
        <taxon>Lysobacterales</taxon>
        <taxon>Lysobacteraceae</taxon>
        <taxon>Xanthomonas</taxon>
    </lineage>
</organism>
<dbReference type="EMBL" id="LR828258">
    <property type="protein sequence ID" value="CAD0363940.1"/>
    <property type="molecule type" value="Genomic_DNA"/>
</dbReference>
<geneLocation type="plasmid" evidence="1 2">
    <name>CFBP498_p224</name>
</geneLocation>
<name>A0A6V7FKU1_9XANT</name>
<keyword evidence="1" id="KW-0614">Plasmid</keyword>
<sequence>MISCLGLPRADVTALPVRPFGYLFSALPSPKLDRILRVMDLVWVK</sequence>
<proteinExistence type="predicted"/>
<protein>
    <submittedName>
        <fullName evidence="1">Uncharacterized protein</fullName>
    </submittedName>
</protein>
<dbReference type="AlphaFoldDB" id="A0A6V7FKU1"/>
<accession>A0A6V7FKU1</accession>
<evidence type="ECO:0000313" key="2">
    <source>
        <dbReference type="Proteomes" id="UP000515406"/>
    </source>
</evidence>
<keyword evidence="2" id="KW-1185">Reference proteome</keyword>
<dbReference type="Proteomes" id="UP000515406">
    <property type="component" value="Plasmid CFBP498_p224"/>
</dbReference>
<gene>
    <name evidence="1" type="ORF">CFBP498_49830</name>
</gene>
<evidence type="ECO:0000313" key="1">
    <source>
        <dbReference type="EMBL" id="CAD0363940.1"/>
    </source>
</evidence>
<dbReference type="EMBL" id="LR828258">
    <property type="protein sequence ID" value="CAD0363938.1"/>
    <property type="molecule type" value="Genomic_DNA"/>
</dbReference>